<proteinExistence type="inferred from homology"/>
<comment type="pathway">
    <text evidence="2 11">Porphyrin-containing compound metabolism; protoporphyrin-IX biosynthesis; protoporphyrin-IX from protoporphyrinogen-IX: step 1/1.</text>
</comment>
<sequence length="629" mass="71122">MVSRRADNAFMALLRSYHSQRFCRAALSARNGIARPPRFSTSALLSAAKPADAKTKEQNKPAYDARNAVRNRMGVPQEVAIIGSGITGLTTAHYLAKWLPETSRITIYDAANRTGGWINTQTLDVNVDGKGGKVRFERGPRTLRGMGRDIWKFDDLVFWDLLRDLEMVESYRSKLPLSRYIYYDERLVSMSLQGYWNEPIYNSVFSGAFPGFITAIKRRLKARKEPHPSDMSVAEFVKFATGKPQLVDNLVSAMIHGIWGGDADKISMRSFMPAQWWKFFYEPSKTSSDEHARENHNRVLMPRQEMHILHTLGADEQLRYFVDYTKKDAFVYFKDGLSSLPDTIEKKLRSRSNVTFKLGEPVVDLRYNERRDKAAILTKKSGDFAFYDKVISTTTSNTLYNMTSGALPSLKDSPNVSIMAVNLWYPQPRLNKKHRGVGYLVPRSEENNPEGVLGVFFDSDVLDAAPAPGEPEGTKLFVLLGGHYWNDKAPPTTEEGIEMAKSVLERQLGIPASTPCFAMAHFAKDCIPQHHVGHWQRMDRASSEIEYAFNRRVAVAGGSYGPIGVMGGMRAGYDLASHIARVSLDHVGETGLGAYQERKPEFFLFHREMLHRIGRNIAREASWFYRQFG</sequence>
<dbReference type="PANTHER" id="PTHR42923:SF3">
    <property type="entry name" value="PROTOPORPHYRINOGEN OXIDASE"/>
    <property type="match status" value="1"/>
</dbReference>
<dbReference type="EC" id="1.3.3.4" evidence="4 11"/>
<dbReference type="EMBL" id="ANPB02000001">
    <property type="protein sequence ID" value="KAF4492039.1"/>
    <property type="molecule type" value="Genomic_DNA"/>
</dbReference>
<comment type="function">
    <text evidence="1 11">Catalyzes the 6-electron oxidation of protoporphyrinogen-IX to form protoporphyrin-IX.</text>
</comment>
<comment type="caution">
    <text evidence="13">The sequence shown here is derived from an EMBL/GenBank/DDBJ whole genome shotgun (WGS) entry which is preliminary data.</text>
</comment>
<evidence type="ECO:0000256" key="2">
    <source>
        <dbReference type="ARBA" id="ARBA00005073"/>
    </source>
</evidence>
<dbReference type="Pfam" id="PF01593">
    <property type="entry name" value="Amino_oxidase"/>
    <property type="match status" value="1"/>
</dbReference>
<dbReference type="InterPro" id="IPR002937">
    <property type="entry name" value="Amino_oxidase"/>
</dbReference>
<dbReference type="Gene3D" id="3.50.50.60">
    <property type="entry name" value="FAD/NAD(P)-binding domain"/>
    <property type="match status" value="1"/>
</dbReference>
<comment type="cofactor">
    <cofactor evidence="11">
        <name>FAD</name>
        <dbReference type="ChEBI" id="CHEBI:57692"/>
    </cofactor>
    <text evidence="11">Binds 1 FAD per subunit.</text>
</comment>
<dbReference type="AlphaFoldDB" id="A0A7J6JND2"/>
<dbReference type="GO" id="GO:0004729">
    <property type="term" value="F:oxygen-dependent protoporphyrinogen oxidase activity"/>
    <property type="evidence" value="ECO:0007669"/>
    <property type="project" value="UniProtKB-UniRule"/>
</dbReference>
<dbReference type="InParanoid" id="A0A7J6JND2"/>
<name>A0A7J6JND2_COLFN</name>
<evidence type="ECO:0000256" key="8">
    <source>
        <dbReference type="ARBA" id="ARBA00023133"/>
    </source>
</evidence>
<protein>
    <recommendedName>
        <fullName evidence="4 11">Protoporphyrinogen oxidase</fullName>
        <ecNumber evidence="4 11">1.3.3.4</ecNumber>
    </recommendedName>
</protein>
<dbReference type="SUPFAM" id="SSF54373">
    <property type="entry name" value="FAD-linked reductases, C-terminal domain"/>
    <property type="match status" value="1"/>
</dbReference>
<keyword evidence="5 11" id="KW-0285">Flavoprotein</keyword>
<gene>
    <name evidence="13" type="primary">hem14</name>
    <name evidence="13" type="ORF">CGGC5_v000558</name>
</gene>
<comment type="subcellular location">
    <subcellularLocation>
        <location evidence="11">Mitochondrion inner membrane</location>
    </subcellularLocation>
</comment>
<dbReference type="InterPro" id="IPR004572">
    <property type="entry name" value="Protoporphyrinogen_oxidase"/>
</dbReference>
<dbReference type="GO" id="GO:0005743">
    <property type="term" value="C:mitochondrial inner membrane"/>
    <property type="evidence" value="ECO:0007669"/>
    <property type="project" value="UniProtKB-SubCell"/>
</dbReference>
<reference evidence="13 14" key="1">
    <citation type="submission" date="2012-08" db="EMBL/GenBank/DDBJ databases">
        <authorList>
            <person name="Gan P.H.P."/>
            <person name="Ikeda K."/>
            <person name="Irieda H."/>
            <person name="Narusaka M."/>
            <person name="O'Connell R.J."/>
            <person name="Narusaka Y."/>
            <person name="Takano Y."/>
            <person name="Kubo Y."/>
            <person name="Shirasu K."/>
        </authorList>
    </citation>
    <scope>NUCLEOTIDE SEQUENCE [LARGE SCALE GENOMIC DNA]</scope>
    <source>
        <strain evidence="13 14">Nara gc5</strain>
    </source>
</reference>
<dbReference type="FunCoup" id="A0A7J6JND2">
    <property type="interactions" value="529"/>
</dbReference>
<dbReference type="PANTHER" id="PTHR42923">
    <property type="entry name" value="PROTOPORPHYRINOGEN OXIDASE"/>
    <property type="match status" value="1"/>
</dbReference>
<dbReference type="UniPathway" id="UPA00251">
    <property type="reaction ID" value="UER00324"/>
</dbReference>
<accession>A0A7J6JND2</accession>
<keyword evidence="8 11" id="KW-0350">Heme biosynthesis</keyword>
<comment type="catalytic activity">
    <reaction evidence="10 11">
        <text>protoporphyrinogen IX + 3 O2 = protoporphyrin IX + 3 H2O2</text>
        <dbReference type="Rhea" id="RHEA:25576"/>
        <dbReference type="ChEBI" id="CHEBI:15379"/>
        <dbReference type="ChEBI" id="CHEBI:16240"/>
        <dbReference type="ChEBI" id="CHEBI:57306"/>
        <dbReference type="ChEBI" id="CHEBI:57307"/>
        <dbReference type="EC" id="1.3.3.4"/>
    </reaction>
</comment>
<evidence type="ECO:0000313" key="13">
    <source>
        <dbReference type="EMBL" id="KAF4492039.1"/>
    </source>
</evidence>
<keyword evidence="7 11" id="KW-0560">Oxidoreductase</keyword>
<keyword evidence="14" id="KW-1185">Reference proteome</keyword>
<evidence type="ECO:0000256" key="10">
    <source>
        <dbReference type="ARBA" id="ARBA00047554"/>
    </source>
</evidence>
<evidence type="ECO:0000259" key="12">
    <source>
        <dbReference type="Pfam" id="PF01593"/>
    </source>
</evidence>
<evidence type="ECO:0000256" key="3">
    <source>
        <dbReference type="ARBA" id="ARBA00010551"/>
    </source>
</evidence>
<comment type="similarity">
    <text evidence="3 11">Belongs to the protoporphyrinogen/coproporphyrinogen oxidase family. Protoporphyrinogen oxidase subfamily.</text>
</comment>
<evidence type="ECO:0000256" key="11">
    <source>
        <dbReference type="RuleBase" id="RU367069"/>
    </source>
</evidence>
<evidence type="ECO:0000256" key="6">
    <source>
        <dbReference type="ARBA" id="ARBA00022827"/>
    </source>
</evidence>
<evidence type="ECO:0000256" key="5">
    <source>
        <dbReference type="ARBA" id="ARBA00022630"/>
    </source>
</evidence>
<evidence type="ECO:0000256" key="4">
    <source>
        <dbReference type="ARBA" id="ARBA00012867"/>
    </source>
</evidence>
<reference evidence="13 14" key="2">
    <citation type="submission" date="2020-04" db="EMBL/GenBank/DDBJ databases">
        <title>Genome sequencing and assembly of multiple isolates from the Colletotrichum gloeosporioides species complex.</title>
        <authorList>
            <person name="Gan P."/>
            <person name="Shirasu K."/>
        </authorList>
    </citation>
    <scope>NUCLEOTIDE SEQUENCE [LARGE SCALE GENOMIC DNA]</scope>
    <source>
        <strain evidence="13 14">Nara gc5</strain>
    </source>
</reference>
<dbReference type="GO" id="GO:0006782">
    <property type="term" value="P:protoporphyrinogen IX biosynthetic process"/>
    <property type="evidence" value="ECO:0007669"/>
    <property type="project" value="UniProtKB-UniRule"/>
</dbReference>
<feature type="domain" description="Amine oxidase" evidence="12">
    <location>
        <begin position="86"/>
        <end position="538"/>
    </location>
</feature>
<dbReference type="GeneID" id="43616368"/>
<dbReference type="Proteomes" id="UP000011096">
    <property type="component" value="Unassembled WGS sequence"/>
</dbReference>
<evidence type="ECO:0000313" key="14">
    <source>
        <dbReference type="Proteomes" id="UP000011096"/>
    </source>
</evidence>
<keyword evidence="6 11" id="KW-0274">FAD</keyword>
<evidence type="ECO:0000256" key="9">
    <source>
        <dbReference type="ARBA" id="ARBA00023244"/>
    </source>
</evidence>
<keyword evidence="9 11" id="KW-0627">Porphyrin biosynthesis</keyword>
<dbReference type="InterPro" id="IPR036188">
    <property type="entry name" value="FAD/NAD-bd_sf"/>
</dbReference>
<dbReference type="OrthoDB" id="438553at2759"/>
<organism evidence="13 14">
    <name type="scientific">Colletotrichum fructicola (strain Nara gc5)</name>
    <name type="common">Anthracnose fungus</name>
    <name type="synonym">Colletotrichum gloeosporioides (strain Nara gc5)</name>
    <dbReference type="NCBI Taxonomy" id="1213859"/>
    <lineage>
        <taxon>Eukaryota</taxon>
        <taxon>Fungi</taxon>
        <taxon>Dikarya</taxon>
        <taxon>Ascomycota</taxon>
        <taxon>Pezizomycotina</taxon>
        <taxon>Sordariomycetes</taxon>
        <taxon>Hypocreomycetidae</taxon>
        <taxon>Glomerellales</taxon>
        <taxon>Glomerellaceae</taxon>
        <taxon>Colletotrichum</taxon>
        <taxon>Colletotrichum gloeosporioides species complex</taxon>
    </lineage>
</organism>
<dbReference type="SUPFAM" id="SSF51905">
    <property type="entry name" value="FAD/NAD(P)-binding domain"/>
    <property type="match status" value="1"/>
</dbReference>
<dbReference type="InterPro" id="IPR050464">
    <property type="entry name" value="Zeta_carotene_desat/Oxidored"/>
</dbReference>
<evidence type="ECO:0000256" key="7">
    <source>
        <dbReference type="ARBA" id="ARBA00023002"/>
    </source>
</evidence>
<dbReference type="NCBIfam" id="TIGR00562">
    <property type="entry name" value="proto_IX_ox"/>
    <property type="match status" value="1"/>
</dbReference>
<evidence type="ECO:0000256" key="1">
    <source>
        <dbReference type="ARBA" id="ARBA00002600"/>
    </source>
</evidence>
<dbReference type="RefSeq" id="XP_031888228.1">
    <property type="nucleotide sequence ID" value="XM_032032323.1"/>
</dbReference>